<evidence type="ECO:0000313" key="8">
    <source>
        <dbReference type="EMBL" id="POZ62118.1"/>
    </source>
</evidence>
<keyword evidence="1" id="KW-0145">Chemotaxis</keyword>
<evidence type="ECO:0000259" key="7">
    <source>
        <dbReference type="PROSITE" id="PS50885"/>
    </source>
</evidence>
<dbReference type="Pfam" id="PF00015">
    <property type="entry name" value="MCPsignal"/>
    <property type="match status" value="1"/>
</dbReference>
<dbReference type="RefSeq" id="WP_103902524.1">
    <property type="nucleotide sequence ID" value="NZ_PQWB01000036.1"/>
</dbReference>
<keyword evidence="5" id="KW-0812">Transmembrane</keyword>
<reference evidence="9" key="1">
    <citation type="submission" date="2018-02" db="EMBL/GenBank/DDBJ databases">
        <authorList>
            <person name="O'Hara-Hanley K."/>
            <person name="Soby S."/>
        </authorList>
    </citation>
    <scope>NUCLEOTIDE SEQUENCE [LARGE SCALE GENOMIC DNA]</scope>
    <source>
        <strain evidence="9">MWU14-2602</strain>
    </source>
</reference>
<evidence type="ECO:0000256" key="4">
    <source>
        <dbReference type="SAM" id="Coils"/>
    </source>
</evidence>
<dbReference type="InterPro" id="IPR004089">
    <property type="entry name" value="MCPsignal_dom"/>
</dbReference>
<proteinExistence type="inferred from homology"/>
<dbReference type="Proteomes" id="UP000237082">
    <property type="component" value="Unassembled WGS sequence"/>
</dbReference>
<comment type="similarity">
    <text evidence="2">Belongs to the methyl-accepting chemotaxis (MCP) protein family.</text>
</comment>
<comment type="caution">
    <text evidence="8">The sequence shown here is derived from an EMBL/GenBank/DDBJ whole genome shotgun (WGS) entry which is preliminary data.</text>
</comment>
<evidence type="ECO:0000256" key="5">
    <source>
        <dbReference type="SAM" id="Phobius"/>
    </source>
</evidence>
<dbReference type="AlphaFoldDB" id="A0A2S5DGJ7"/>
<sequence length="528" mass="56186">MTAIRDMRISTQQALGYGSIIALLLLCVAVALLGFYDLGEVIDGITRVNNVEARLAHQLLEQNQQIRIDIRGALLADSPGETARAEQSFEDSLRRYEDSEQQLAQMFQREANTTAREREMIGAIQNAGKEAHQDYRQALTLAMQQRGTDARAMLSGKGGRLNSAITALADYEDQLNDQLARQSEQATTDNRNRLLALAAAAIAASALIAAATRRQLLRTLGGEPRQVAEMMREIARGNLLSRIALRPGDHSSLAASITQTVQTLAAIITEVKNGSENLSVAAQHIHSTSQMLAQSASEQAAGLEETTSSVQQMSHSINQTNDNAQLTEGMAEKASSEAAAGGQAVQETIRAMRQIADKISIVDDIAYQTNLLALNAAIEAARAGEHGKGFAVVAAEVRKLAERSQVAAQEISALAKSSVSLVDQAGGLLEAIVRSSGRTADLVQEIAAAAGKQFGGVGQISLAVQQLNQATQQNASASEELAATAEQMNRQAEGLHELIGFFHLGAPPAGDRRALPQADGPGRAFMPM</sequence>
<dbReference type="SMART" id="SM00283">
    <property type="entry name" value="MA"/>
    <property type="match status" value="1"/>
</dbReference>
<dbReference type="PANTHER" id="PTHR43531:SF11">
    <property type="entry name" value="METHYL-ACCEPTING CHEMOTAXIS PROTEIN 3"/>
    <property type="match status" value="1"/>
</dbReference>
<accession>A0A2S5DGJ7</accession>
<protein>
    <submittedName>
        <fullName evidence="8">Methyl-accepting chemotaxis protein</fullName>
    </submittedName>
</protein>
<name>A0A2S5DGJ7_9NEIS</name>
<dbReference type="InterPro" id="IPR003660">
    <property type="entry name" value="HAMP_dom"/>
</dbReference>
<evidence type="ECO:0000256" key="1">
    <source>
        <dbReference type="ARBA" id="ARBA00022500"/>
    </source>
</evidence>
<dbReference type="Gene3D" id="1.10.287.950">
    <property type="entry name" value="Methyl-accepting chemotaxis protein"/>
    <property type="match status" value="1"/>
</dbReference>
<dbReference type="PROSITE" id="PS50111">
    <property type="entry name" value="CHEMOTAXIS_TRANSDUC_2"/>
    <property type="match status" value="1"/>
</dbReference>
<dbReference type="EMBL" id="PQWB01000036">
    <property type="protein sequence ID" value="POZ62118.1"/>
    <property type="molecule type" value="Genomic_DNA"/>
</dbReference>
<keyword evidence="4" id="KW-0175">Coiled coil</keyword>
<dbReference type="InterPro" id="IPR051310">
    <property type="entry name" value="MCP_chemotaxis"/>
</dbReference>
<keyword evidence="9" id="KW-1185">Reference proteome</keyword>
<keyword evidence="3" id="KW-0807">Transducer</keyword>
<dbReference type="OrthoDB" id="8899037at2"/>
<keyword evidence="5" id="KW-1133">Transmembrane helix</keyword>
<dbReference type="Pfam" id="PF12729">
    <property type="entry name" value="4HB_MCP_1"/>
    <property type="match status" value="1"/>
</dbReference>
<feature type="coiled-coil region" evidence="4">
    <location>
        <begin position="460"/>
        <end position="487"/>
    </location>
</feature>
<feature type="transmembrane region" description="Helical" evidence="5">
    <location>
        <begin position="14"/>
        <end position="36"/>
    </location>
</feature>
<dbReference type="PRINTS" id="PR00260">
    <property type="entry name" value="CHEMTRNSDUCR"/>
</dbReference>
<organism evidence="8 9">
    <name type="scientific">Chromobacterium alticapitis</name>
    <dbReference type="NCBI Taxonomy" id="2073169"/>
    <lineage>
        <taxon>Bacteria</taxon>
        <taxon>Pseudomonadati</taxon>
        <taxon>Pseudomonadota</taxon>
        <taxon>Betaproteobacteria</taxon>
        <taxon>Neisseriales</taxon>
        <taxon>Chromobacteriaceae</taxon>
        <taxon>Chromobacterium</taxon>
    </lineage>
</organism>
<dbReference type="GO" id="GO:0005886">
    <property type="term" value="C:plasma membrane"/>
    <property type="evidence" value="ECO:0007669"/>
    <property type="project" value="TreeGrafter"/>
</dbReference>
<evidence type="ECO:0000256" key="3">
    <source>
        <dbReference type="PROSITE-ProRule" id="PRU00284"/>
    </source>
</evidence>
<evidence type="ECO:0000259" key="6">
    <source>
        <dbReference type="PROSITE" id="PS50111"/>
    </source>
</evidence>
<keyword evidence="5" id="KW-0472">Membrane</keyword>
<gene>
    <name evidence="8" type="ORF">C2I19_09855</name>
</gene>
<dbReference type="SUPFAM" id="SSF58104">
    <property type="entry name" value="Methyl-accepting chemotaxis protein (MCP) signaling domain"/>
    <property type="match status" value="1"/>
</dbReference>
<dbReference type="InterPro" id="IPR004090">
    <property type="entry name" value="Chemotax_Me-accpt_rcpt"/>
</dbReference>
<evidence type="ECO:0000256" key="2">
    <source>
        <dbReference type="ARBA" id="ARBA00029447"/>
    </source>
</evidence>
<dbReference type="GO" id="GO:0006935">
    <property type="term" value="P:chemotaxis"/>
    <property type="evidence" value="ECO:0007669"/>
    <property type="project" value="UniProtKB-KW"/>
</dbReference>
<feature type="domain" description="HAMP" evidence="7">
    <location>
        <begin position="225"/>
        <end position="269"/>
    </location>
</feature>
<dbReference type="GO" id="GO:0004888">
    <property type="term" value="F:transmembrane signaling receptor activity"/>
    <property type="evidence" value="ECO:0007669"/>
    <property type="project" value="InterPro"/>
</dbReference>
<dbReference type="InterPro" id="IPR024478">
    <property type="entry name" value="HlyB_4HB_MCP"/>
</dbReference>
<feature type="domain" description="Methyl-accepting transducer" evidence="6">
    <location>
        <begin position="274"/>
        <end position="489"/>
    </location>
</feature>
<dbReference type="GO" id="GO:0007165">
    <property type="term" value="P:signal transduction"/>
    <property type="evidence" value="ECO:0007669"/>
    <property type="project" value="UniProtKB-KW"/>
</dbReference>
<dbReference type="PANTHER" id="PTHR43531">
    <property type="entry name" value="PROTEIN ICFG"/>
    <property type="match status" value="1"/>
</dbReference>
<dbReference type="PROSITE" id="PS50885">
    <property type="entry name" value="HAMP"/>
    <property type="match status" value="1"/>
</dbReference>
<evidence type="ECO:0000313" key="9">
    <source>
        <dbReference type="Proteomes" id="UP000237082"/>
    </source>
</evidence>